<feature type="domain" description="Peptidase M1 membrane alanine aminopeptidase" evidence="1">
    <location>
        <begin position="380"/>
        <end position="527"/>
    </location>
</feature>
<name>A0ABP8FSM8_9BACT</name>
<protein>
    <submittedName>
        <fullName evidence="2">M1 family metallopeptidase</fullName>
    </submittedName>
</protein>
<comment type="caution">
    <text evidence="2">The sequence shown here is derived from an EMBL/GenBank/DDBJ whole genome shotgun (WGS) entry which is preliminary data.</text>
</comment>
<keyword evidence="3" id="KW-1185">Reference proteome</keyword>
<dbReference type="EMBL" id="BAABFN010000004">
    <property type="protein sequence ID" value="GAA4310133.1"/>
    <property type="molecule type" value="Genomic_DNA"/>
</dbReference>
<organism evidence="2 3">
    <name type="scientific">Compostibacter hankyongensis</name>
    <dbReference type="NCBI Taxonomy" id="1007089"/>
    <lineage>
        <taxon>Bacteria</taxon>
        <taxon>Pseudomonadati</taxon>
        <taxon>Bacteroidota</taxon>
        <taxon>Chitinophagia</taxon>
        <taxon>Chitinophagales</taxon>
        <taxon>Chitinophagaceae</taxon>
        <taxon>Compostibacter</taxon>
    </lineage>
</organism>
<reference evidence="3" key="1">
    <citation type="journal article" date="2019" name="Int. J. Syst. Evol. Microbiol.">
        <title>The Global Catalogue of Microorganisms (GCM) 10K type strain sequencing project: providing services to taxonomists for standard genome sequencing and annotation.</title>
        <authorList>
            <consortium name="The Broad Institute Genomics Platform"/>
            <consortium name="The Broad Institute Genome Sequencing Center for Infectious Disease"/>
            <person name="Wu L."/>
            <person name="Ma J."/>
        </authorList>
    </citation>
    <scope>NUCLEOTIDE SEQUENCE [LARGE SCALE GENOMIC DNA]</scope>
    <source>
        <strain evidence="3">JCM 17664</strain>
    </source>
</reference>
<dbReference type="InterPro" id="IPR014782">
    <property type="entry name" value="Peptidase_M1_dom"/>
</dbReference>
<evidence type="ECO:0000259" key="1">
    <source>
        <dbReference type="Pfam" id="PF01433"/>
    </source>
</evidence>
<dbReference type="CDD" id="cd09604">
    <property type="entry name" value="M1_APN_like"/>
    <property type="match status" value="1"/>
</dbReference>
<gene>
    <name evidence="2" type="ORF">GCM10023143_18380</name>
</gene>
<dbReference type="Proteomes" id="UP001501207">
    <property type="component" value="Unassembled WGS sequence"/>
</dbReference>
<dbReference type="InterPro" id="IPR027268">
    <property type="entry name" value="Peptidase_M4/M1_CTD_sf"/>
</dbReference>
<accession>A0ABP8FSM8</accession>
<dbReference type="SUPFAM" id="SSF55486">
    <property type="entry name" value="Metalloproteases ('zincins'), catalytic domain"/>
    <property type="match status" value="1"/>
</dbReference>
<sequence>MYRFFIWAGLVGLTGGQAFAQTLYMPRNIKQAFDNGTRSPDGRPGKNYWQNYGRYHLSVTVTPPDPRVRGTESITYLNRSPDTLHTLVLRLVLNIHKPAAPRAHFTQQDYLGSGVHIDRLAIRGESLPVNSDDFGTWANIPLQQPLLPGDSIPLSMDWHYDLSVAPGREGVIDSTTFYLAYFYPRISVYDDYNGWDRLDFSDRQEFYNDFNDYTLEVKVPANYIVWATGTLQNPDEVLQPAYARKLEQSLQSDATIHMATLKELQGKKVTAQHAFNIWKWKASDVSDMALALSDHFVWDAAGVTVEKGRRVSVQAAYNDTAADFHHSVRWGRYALDWFSHHWPGVPYPYPKMTAFQGYADMEYPMMINDGTTPDTAFSRMVQDHEMAHTYFPFYMGTNETRYAFMDEGWATTYELLIGRTERAPEEADSVYRKFRVNRWIHDPASEEDLPIITPSNQLNGVGYGNGGYVKPSLAYLALKDLLGDDLFRKGLHAYMDRWHGRHPIPWDFFNAFNDATGRNLNWFWNSWFFSNNYIDLVLQEVRKSGKGYTLTIGNTGGFAVPVDVKLYYTDGDTAVFHQTPAIWQADQRQAKVTVPARKAVRAVALDGGIFMDAREADNRKTL</sequence>
<dbReference type="Gene3D" id="1.10.390.10">
    <property type="entry name" value="Neutral Protease Domain 2"/>
    <property type="match status" value="1"/>
</dbReference>
<evidence type="ECO:0000313" key="2">
    <source>
        <dbReference type="EMBL" id="GAA4310133.1"/>
    </source>
</evidence>
<proteinExistence type="predicted"/>
<dbReference type="Pfam" id="PF01433">
    <property type="entry name" value="Peptidase_M1"/>
    <property type="match status" value="1"/>
</dbReference>
<dbReference type="RefSeq" id="WP_344978459.1">
    <property type="nucleotide sequence ID" value="NZ_BAABFN010000004.1"/>
</dbReference>
<evidence type="ECO:0000313" key="3">
    <source>
        <dbReference type="Proteomes" id="UP001501207"/>
    </source>
</evidence>